<organism evidence="2 3">
    <name type="scientific">Chryseobacterium kwangjuense</name>
    <dbReference type="NCBI Taxonomy" id="267125"/>
    <lineage>
        <taxon>Bacteria</taxon>
        <taxon>Pseudomonadati</taxon>
        <taxon>Bacteroidota</taxon>
        <taxon>Flavobacteriia</taxon>
        <taxon>Flavobacteriales</taxon>
        <taxon>Weeksellaceae</taxon>
        <taxon>Chryseobacterium group</taxon>
        <taxon>Chryseobacterium</taxon>
    </lineage>
</organism>
<dbReference type="AlphaFoldDB" id="A0A135WI38"/>
<comment type="caution">
    <text evidence="2">The sequence shown here is derived from an EMBL/GenBank/DDBJ whole genome shotgun (WGS) entry which is preliminary data.</text>
</comment>
<dbReference type="Proteomes" id="UP000070513">
    <property type="component" value="Unassembled WGS sequence"/>
</dbReference>
<dbReference type="OrthoDB" id="1259074at2"/>
<reference evidence="2 3" key="2">
    <citation type="journal article" date="2016" name="Genome Announc.">
        <title>Draft Genome Sequence of a Biocontrol Rhizobacterium, Chryseobacterium kwangjuense Strain KJ1R5, Isolated from Pepper (Capsicum annuum).</title>
        <authorList>
            <person name="Jeong J.J."/>
            <person name="Park H."/>
            <person name="Park B.H."/>
            <person name="Mannaa M."/>
            <person name="Sang M.K."/>
            <person name="Choi I.G."/>
            <person name="Kim K.D."/>
        </authorList>
    </citation>
    <scope>NUCLEOTIDE SEQUENCE [LARGE SCALE GENOMIC DNA]</scope>
    <source>
        <strain evidence="2 3">KJ1R5</strain>
    </source>
</reference>
<keyword evidence="1" id="KW-0472">Membrane</keyword>
<reference evidence="3" key="1">
    <citation type="submission" date="2015-12" db="EMBL/GenBank/DDBJ databases">
        <title>Genome sequence of a biocontrol rhizobacterium Chryseobacterium kwangjuense strain KJ1R5 isolated from pepper (Capsicum annuum L.).</title>
        <authorList>
            <person name="Jeong J.-J."/>
            <person name="Park H."/>
            <person name="Mannaa M."/>
            <person name="Sang M.K."/>
            <person name="Choi I.-G."/>
            <person name="Kim K.D."/>
        </authorList>
    </citation>
    <scope>NUCLEOTIDE SEQUENCE [LARGE SCALE GENOMIC DNA]</scope>
    <source>
        <strain evidence="3">KJ1R5</strain>
    </source>
</reference>
<accession>A0A135WI38</accession>
<feature type="transmembrane region" description="Helical" evidence="1">
    <location>
        <begin position="25"/>
        <end position="46"/>
    </location>
</feature>
<proteinExistence type="predicted"/>
<evidence type="ECO:0000313" key="2">
    <source>
        <dbReference type="EMBL" id="KXH84588.1"/>
    </source>
</evidence>
<sequence>MILFGGVPLFFLIKWLIQVNEGRGFIIFLIIVALFFPLVYIGAYIFDVKRKIILSGDGVRLCYGRNVVSVMNSGGSFAIPPDAVIPWSTITEFDIAGAERREPVEGGGYATTKYYDLIIKIRNFDKPGNNYYALELGRFEEHPDTILKICREFQQNLKI</sequence>
<evidence type="ECO:0000256" key="1">
    <source>
        <dbReference type="SAM" id="Phobius"/>
    </source>
</evidence>
<dbReference type="RefSeq" id="WP_062647534.1">
    <property type="nucleotide sequence ID" value="NZ_LPUR01000001.1"/>
</dbReference>
<gene>
    <name evidence="2" type="ORF">AU378_02150</name>
</gene>
<name>A0A135WI38_9FLAO</name>
<protein>
    <submittedName>
        <fullName evidence="2">Uncharacterized protein</fullName>
    </submittedName>
</protein>
<keyword evidence="1" id="KW-1133">Transmembrane helix</keyword>
<evidence type="ECO:0000313" key="3">
    <source>
        <dbReference type="Proteomes" id="UP000070513"/>
    </source>
</evidence>
<keyword evidence="1" id="KW-0812">Transmembrane</keyword>
<dbReference type="EMBL" id="LPUR01000001">
    <property type="protein sequence ID" value="KXH84588.1"/>
    <property type="molecule type" value="Genomic_DNA"/>
</dbReference>